<feature type="binding site" evidence="7">
    <location>
        <position position="115"/>
    </location>
    <ligand>
        <name>Zn(2+)</name>
        <dbReference type="ChEBI" id="CHEBI:29105"/>
    </ligand>
</feature>
<keyword evidence="5 8" id="KW-0456">Lyase</keyword>
<dbReference type="GO" id="GO:0015976">
    <property type="term" value="P:carbon utilization"/>
    <property type="evidence" value="ECO:0007669"/>
    <property type="project" value="InterPro"/>
</dbReference>
<evidence type="ECO:0000256" key="7">
    <source>
        <dbReference type="PIRSR" id="PIRSR601765-1"/>
    </source>
</evidence>
<dbReference type="EMBL" id="JAEHHL010000009">
    <property type="protein sequence ID" value="MBK0400604.1"/>
    <property type="molecule type" value="Genomic_DNA"/>
</dbReference>
<dbReference type="SMART" id="SM00947">
    <property type="entry name" value="Pro_CA"/>
    <property type="match status" value="1"/>
</dbReference>
<feature type="binding site" evidence="7">
    <location>
        <position position="118"/>
    </location>
    <ligand>
        <name>Zn(2+)</name>
        <dbReference type="ChEBI" id="CHEBI:29105"/>
    </ligand>
</feature>
<evidence type="ECO:0000256" key="4">
    <source>
        <dbReference type="ARBA" id="ARBA00022833"/>
    </source>
</evidence>
<reference evidence="9" key="1">
    <citation type="submission" date="2020-12" db="EMBL/GenBank/DDBJ databases">
        <title>Bacterial taxonomy.</title>
        <authorList>
            <person name="Pan X."/>
        </authorList>
    </citation>
    <scope>NUCLEOTIDE SEQUENCE</scope>
    <source>
        <strain evidence="9">M0105</strain>
    </source>
</reference>
<dbReference type="Pfam" id="PF00484">
    <property type="entry name" value="Pro_CA"/>
    <property type="match status" value="1"/>
</dbReference>
<comment type="similarity">
    <text evidence="1 8">Belongs to the beta-class carbonic anhydrase family.</text>
</comment>
<accession>A0A8J7M958</accession>
<dbReference type="GO" id="GO:0008270">
    <property type="term" value="F:zinc ion binding"/>
    <property type="evidence" value="ECO:0007669"/>
    <property type="project" value="UniProtKB-UniRule"/>
</dbReference>
<evidence type="ECO:0000256" key="2">
    <source>
        <dbReference type="ARBA" id="ARBA00012925"/>
    </source>
</evidence>
<comment type="catalytic activity">
    <reaction evidence="6 8">
        <text>hydrogencarbonate + H(+) = CO2 + H2O</text>
        <dbReference type="Rhea" id="RHEA:10748"/>
        <dbReference type="ChEBI" id="CHEBI:15377"/>
        <dbReference type="ChEBI" id="CHEBI:15378"/>
        <dbReference type="ChEBI" id="CHEBI:16526"/>
        <dbReference type="ChEBI" id="CHEBI:17544"/>
        <dbReference type="EC" id="4.2.1.1"/>
    </reaction>
</comment>
<dbReference type="InterPro" id="IPR045066">
    <property type="entry name" value="Beta_CA_cladeB"/>
</dbReference>
<evidence type="ECO:0000256" key="3">
    <source>
        <dbReference type="ARBA" id="ARBA00022723"/>
    </source>
</evidence>
<dbReference type="Gene3D" id="3.40.1050.10">
    <property type="entry name" value="Carbonic anhydrase"/>
    <property type="match status" value="1"/>
</dbReference>
<evidence type="ECO:0000313" key="9">
    <source>
        <dbReference type="EMBL" id="MBK0400604.1"/>
    </source>
</evidence>
<proteinExistence type="inferred from homology"/>
<dbReference type="InterPro" id="IPR015892">
    <property type="entry name" value="Carbonic_anhydrase_CS"/>
</dbReference>
<evidence type="ECO:0000256" key="8">
    <source>
        <dbReference type="RuleBase" id="RU003956"/>
    </source>
</evidence>
<comment type="cofactor">
    <cofactor evidence="7">
        <name>Zn(2+)</name>
        <dbReference type="ChEBI" id="CHEBI:29105"/>
    </cofactor>
    <text evidence="7">Binds 1 zinc ion per subunit.</text>
</comment>
<keyword evidence="10" id="KW-1185">Reference proteome</keyword>
<protein>
    <recommendedName>
        <fullName evidence="2 8">Carbonic anhydrase</fullName>
        <ecNumber evidence="2 8">4.2.1.1</ecNumber>
    </recommendedName>
    <alternativeName>
        <fullName evidence="8">Carbonate dehydratase</fullName>
    </alternativeName>
</protein>
<dbReference type="AlphaFoldDB" id="A0A8J7M958"/>
<keyword evidence="3 7" id="KW-0479">Metal-binding</keyword>
<feature type="binding site" evidence="7">
    <location>
        <position position="56"/>
    </location>
    <ligand>
        <name>Zn(2+)</name>
        <dbReference type="ChEBI" id="CHEBI:29105"/>
    </ligand>
</feature>
<dbReference type="EC" id="4.2.1.1" evidence="2 8"/>
<sequence length="222" mass="24242">MTDSTDAKLHATALPAYLRERHAFWHATRFSENRAWYQRLAHTGQHPRAMVISCCDSRVDSVQMFGAEPGDLFVLRNVASLVPPHSPDLSFHGTSAAVEYAVSVLKVAHLVVVGHSNCGGISACHDMCAGSAPQLTDGSSYIGRWIDILRPGFERVSARIKEPKARVAALEKEGVIVSIRNLISFPFVAEAMREGELTLHGCWIDIGSGELHVLDHATGEFV</sequence>
<organism evidence="9 10">
    <name type="scientific">Thermohalobaculum xanthum</name>
    <dbReference type="NCBI Taxonomy" id="2753746"/>
    <lineage>
        <taxon>Bacteria</taxon>
        <taxon>Pseudomonadati</taxon>
        <taxon>Pseudomonadota</taxon>
        <taxon>Alphaproteobacteria</taxon>
        <taxon>Rhodobacterales</taxon>
        <taxon>Paracoccaceae</taxon>
        <taxon>Thermohalobaculum</taxon>
    </lineage>
</organism>
<dbReference type="SUPFAM" id="SSF53056">
    <property type="entry name" value="beta-carbonic anhydrase, cab"/>
    <property type="match status" value="1"/>
</dbReference>
<dbReference type="GO" id="GO:0004089">
    <property type="term" value="F:carbonate dehydratase activity"/>
    <property type="evidence" value="ECO:0007669"/>
    <property type="project" value="UniProtKB-UniRule"/>
</dbReference>
<dbReference type="InterPro" id="IPR036874">
    <property type="entry name" value="Carbonic_anhydrase_sf"/>
</dbReference>
<dbReference type="RefSeq" id="WP_200611664.1">
    <property type="nucleotide sequence ID" value="NZ_JAEHHL010000009.1"/>
</dbReference>
<dbReference type="CDD" id="cd00884">
    <property type="entry name" value="beta_CA_cladeB"/>
    <property type="match status" value="1"/>
</dbReference>
<evidence type="ECO:0000256" key="6">
    <source>
        <dbReference type="ARBA" id="ARBA00048348"/>
    </source>
</evidence>
<evidence type="ECO:0000256" key="5">
    <source>
        <dbReference type="ARBA" id="ARBA00023239"/>
    </source>
</evidence>
<gene>
    <name evidence="9" type="ORF">H0I76_15505</name>
</gene>
<dbReference type="PROSITE" id="PS00705">
    <property type="entry name" value="PROK_CO2_ANHYDRASE_2"/>
    <property type="match status" value="1"/>
</dbReference>
<name>A0A8J7M958_9RHOB</name>
<dbReference type="Proteomes" id="UP000655420">
    <property type="component" value="Unassembled WGS sequence"/>
</dbReference>
<dbReference type="PANTHER" id="PTHR11002:SF76">
    <property type="entry name" value="CARBONIC ANHYDRASE"/>
    <property type="match status" value="1"/>
</dbReference>
<evidence type="ECO:0000313" key="10">
    <source>
        <dbReference type="Proteomes" id="UP000655420"/>
    </source>
</evidence>
<keyword evidence="4 7" id="KW-0862">Zinc</keyword>
<comment type="caution">
    <text evidence="9">The sequence shown here is derived from an EMBL/GenBank/DDBJ whole genome shotgun (WGS) entry which is preliminary data.</text>
</comment>
<evidence type="ECO:0000256" key="1">
    <source>
        <dbReference type="ARBA" id="ARBA00006217"/>
    </source>
</evidence>
<feature type="binding site" evidence="7">
    <location>
        <position position="54"/>
    </location>
    <ligand>
        <name>Zn(2+)</name>
        <dbReference type="ChEBI" id="CHEBI:29105"/>
    </ligand>
</feature>
<dbReference type="PANTHER" id="PTHR11002">
    <property type="entry name" value="CARBONIC ANHYDRASE"/>
    <property type="match status" value="1"/>
</dbReference>
<dbReference type="InterPro" id="IPR001765">
    <property type="entry name" value="Carbonic_anhydrase"/>
</dbReference>
<comment type="function">
    <text evidence="8">Reversible hydration of carbon dioxide.</text>
</comment>